<evidence type="ECO:0000256" key="1">
    <source>
        <dbReference type="ARBA" id="ARBA00002904"/>
    </source>
</evidence>
<dbReference type="Gramene" id="EOY09134">
    <property type="protein sequence ID" value="EOY09134"/>
    <property type="gene ID" value="TCM_024525"/>
</dbReference>
<evidence type="ECO:0000313" key="8">
    <source>
        <dbReference type="EMBL" id="EOY09134.1"/>
    </source>
</evidence>
<comment type="subcellular location">
    <subcellularLocation>
        <location evidence="2">Plastid</location>
        <location evidence="2">Chloroplast stroma</location>
    </subcellularLocation>
</comment>
<sequence>MMCCKKAFAFLIFASLVLSCTSFRPTRIHSQSDEGDEFNYDEGSGRGPSRWGSLKPEWQTCSTGNLQSPIDIPVGSVLLSPALGDLQTSYASSPAVLKNRGHDIAVMWNGDAGKVDINGTDYKILQCHWHSPSEHTFDGTRHDLEIHIVHQNANNQIAVVSMVFQFGQPDPFLSALLSSIKTVGGGEKELGNVNPGDIGFVGRQYFRYTGSLSTPPCTEGVIWTVFQQVKTASTEQVQALKDALTEQFKENSRPTQPLGGRLVSFYEPGETDA</sequence>
<keyword evidence="9" id="KW-1185">Reference proteome</keyword>
<dbReference type="InParanoid" id="A0A061F3P5"/>
<feature type="region of interest" description="Disordered" evidence="5">
    <location>
        <begin position="31"/>
        <end position="52"/>
    </location>
</feature>
<gene>
    <name evidence="8" type="ORF">TCM_024525</name>
</gene>
<dbReference type="CDD" id="cd03124">
    <property type="entry name" value="alpha_CA_prokaryotic_like"/>
    <property type="match status" value="1"/>
</dbReference>
<dbReference type="InterPro" id="IPR036398">
    <property type="entry name" value="CA_dom_sf"/>
</dbReference>
<evidence type="ECO:0000256" key="2">
    <source>
        <dbReference type="ARBA" id="ARBA00004470"/>
    </source>
</evidence>
<evidence type="ECO:0000256" key="5">
    <source>
        <dbReference type="SAM" id="MobiDB-lite"/>
    </source>
</evidence>
<evidence type="ECO:0000259" key="7">
    <source>
        <dbReference type="PROSITE" id="PS51144"/>
    </source>
</evidence>
<accession>A0A061F3P5</accession>
<dbReference type="GO" id="GO:0009570">
    <property type="term" value="C:chloroplast stroma"/>
    <property type="evidence" value="ECO:0007669"/>
    <property type="project" value="UniProtKB-SubCell"/>
</dbReference>
<dbReference type="PANTHER" id="PTHR18952">
    <property type="entry name" value="CARBONIC ANHYDRASE"/>
    <property type="match status" value="1"/>
</dbReference>
<dbReference type="SUPFAM" id="SSF51069">
    <property type="entry name" value="Carbonic anhydrase"/>
    <property type="match status" value="1"/>
</dbReference>
<comment type="similarity">
    <text evidence="3">Belongs to the alpha-class carbonic anhydrase family.</text>
</comment>
<organism evidence="8 9">
    <name type="scientific">Theobroma cacao</name>
    <name type="common">Cacao</name>
    <name type="synonym">Cocoa</name>
    <dbReference type="NCBI Taxonomy" id="3641"/>
    <lineage>
        <taxon>Eukaryota</taxon>
        <taxon>Viridiplantae</taxon>
        <taxon>Streptophyta</taxon>
        <taxon>Embryophyta</taxon>
        <taxon>Tracheophyta</taxon>
        <taxon>Spermatophyta</taxon>
        <taxon>Magnoliopsida</taxon>
        <taxon>eudicotyledons</taxon>
        <taxon>Gunneridae</taxon>
        <taxon>Pentapetalae</taxon>
        <taxon>rosids</taxon>
        <taxon>malvids</taxon>
        <taxon>Malvales</taxon>
        <taxon>Malvaceae</taxon>
        <taxon>Byttnerioideae</taxon>
        <taxon>Theobroma</taxon>
    </lineage>
</organism>
<dbReference type="PANTHER" id="PTHR18952:SF271">
    <property type="entry name" value="ALPHA CARBONIC ANHYDRASE 4-RELATED"/>
    <property type="match status" value="1"/>
</dbReference>
<reference evidence="8 9" key="1">
    <citation type="journal article" date="2013" name="Genome Biol.">
        <title>The genome sequence of the most widely cultivated cacao type and its use to identify candidate genes regulating pod color.</title>
        <authorList>
            <person name="Motamayor J.C."/>
            <person name="Mockaitis K."/>
            <person name="Schmutz J."/>
            <person name="Haiminen N."/>
            <person name="Iii D.L."/>
            <person name="Cornejo O."/>
            <person name="Findley S.D."/>
            <person name="Zheng P."/>
            <person name="Utro F."/>
            <person name="Royaert S."/>
            <person name="Saski C."/>
            <person name="Jenkins J."/>
            <person name="Podicheti R."/>
            <person name="Zhao M."/>
            <person name="Scheffler B.E."/>
            <person name="Stack J.C."/>
            <person name="Feltus F.A."/>
            <person name="Mustiga G.M."/>
            <person name="Amores F."/>
            <person name="Phillips W."/>
            <person name="Marelli J.P."/>
            <person name="May G.D."/>
            <person name="Shapiro H."/>
            <person name="Ma J."/>
            <person name="Bustamante C.D."/>
            <person name="Schnell R.J."/>
            <person name="Main D."/>
            <person name="Gilbert D."/>
            <person name="Parida L."/>
            <person name="Kuhn D.N."/>
        </authorList>
    </citation>
    <scope>NUCLEOTIDE SEQUENCE [LARGE SCALE GENOMIC DNA]</scope>
    <source>
        <strain evidence="9">cv. Matina 1-6</strain>
    </source>
</reference>
<dbReference type="GO" id="GO:0008270">
    <property type="term" value="F:zinc ion binding"/>
    <property type="evidence" value="ECO:0007669"/>
    <property type="project" value="InterPro"/>
</dbReference>
<dbReference type="Gene3D" id="3.10.200.10">
    <property type="entry name" value="Alpha carbonic anhydrase"/>
    <property type="match status" value="1"/>
</dbReference>
<dbReference type="GO" id="GO:0016836">
    <property type="term" value="F:hydro-lyase activity"/>
    <property type="evidence" value="ECO:0000318"/>
    <property type="project" value="GO_Central"/>
</dbReference>
<dbReference type="GO" id="GO:0004089">
    <property type="term" value="F:carbonate dehydratase activity"/>
    <property type="evidence" value="ECO:0007669"/>
    <property type="project" value="UniProtKB-EC"/>
</dbReference>
<dbReference type="EMBL" id="CM001883">
    <property type="protein sequence ID" value="EOY09134.1"/>
    <property type="molecule type" value="Genomic_DNA"/>
</dbReference>
<dbReference type="PROSITE" id="PS51257">
    <property type="entry name" value="PROKAR_LIPOPROTEIN"/>
    <property type="match status" value="1"/>
</dbReference>
<dbReference type="InterPro" id="IPR001148">
    <property type="entry name" value="CA_dom"/>
</dbReference>
<proteinExistence type="inferred from homology"/>
<feature type="chain" id="PRO_5001601600" evidence="6">
    <location>
        <begin position="20"/>
        <end position="273"/>
    </location>
</feature>
<name>A0A061F3P5_THECC</name>
<dbReference type="Proteomes" id="UP000026915">
    <property type="component" value="Chromosome 5"/>
</dbReference>
<dbReference type="InterPro" id="IPR041891">
    <property type="entry name" value="Alpha_CA_prokaryot-like"/>
</dbReference>
<dbReference type="InterPro" id="IPR023561">
    <property type="entry name" value="Carbonic_anhydrase_a-class"/>
</dbReference>
<evidence type="ECO:0000256" key="6">
    <source>
        <dbReference type="SAM" id="SignalP"/>
    </source>
</evidence>
<keyword evidence="6" id="KW-0732">Signal</keyword>
<evidence type="ECO:0000313" key="9">
    <source>
        <dbReference type="Proteomes" id="UP000026915"/>
    </source>
</evidence>
<dbReference type="Pfam" id="PF00194">
    <property type="entry name" value="Carb_anhydrase"/>
    <property type="match status" value="1"/>
</dbReference>
<feature type="region of interest" description="Disordered" evidence="5">
    <location>
        <begin position="250"/>
        <end position="273"/>
    </location>
</feature>
<dbReference type="SMART" id="SM01057">
    <property type="entry name" value="Carb_anhydrase"/>
    <property type="match status" value="1"/>
</dbReference>
<evidence type="ECO:0000256" key="4">
    <source>
        <dbReference type="ARBA" id="ARBA00048348"/>
    </source>
</evidence>
<dbReference type="STRING" id="3641.A0A061F3P5"/>
<protein>
    <submittedName>
        <fullName evidence="8">Carbonic anhydrase, putative</fullName>
    </submittedName>
</protein>
<dbReference type="OMA" id="CYDKPSC"/>
<evidence type="ECO:0000256" key="3">
    <source>
        <dbReference type="ARBA" id="ARBA00006365"/>
    </source>
</evidence>
<dbReference type="PROSITE" id="PS51144">
    <property type="entry name" value="ALPHA_CA_2"/>
    <property type="match status" value="1"/>
</dbReference>
<dbReference type="HOGENOM" id="CLU_039326_0_0_1"/>
<dbReference type="AlphaFoldDB" id="A0A061F3P5"/>
<comment type="function">
    <text evidence="1">Reversible hydration of carbon dioxide.</text>
</comment>
<dbReference type="eggNOG" id="KOG0382">
    <property type="taxonomic scope" value="Eukaryota"/>
</dbReference>
<comment type="catalytic activity">
    <reaction evidence="4">
        <text>hydrogencarbonate + H(+) = CO2 + H2O</text>
        <dbReference type="Rhea" id="RHEA:10748"/>
        <dbReference type="ChEBI" id="CHEBI:15377"/>
        <dbReference type="ChEBI" id="CHEBI:15378"/>
        <dbReference type="ChEBI" id="CHEBI:16526"/>
        <dbReference type="ChEBI" id="CHEBI:17544"/>
        <dbReference type="EC" id="4.2.1.1"/>
    </reaction>
</comment>
<feature type="domain" description="Alpha-carbonic anhydrase" evidence="7">
    <location>
        <begin position="36"/>
        <end position="267"/>
    </location>
</feature>
<feature type="signal peptide" evidence="6">
    <location>
        <begin position="1"/>
        <end position="19"/>
    </location>
</feature>